<feature type="domain" description="LIM zinc-binding" evidence="6">
    <location>
        <begin position="1"/>
        <end position="62"/>
    </location>
</feature>
<feature type="non-terminal residue" evidence="7">
    <location>
        <position position="86"/>
    </location>
</feature>
<proteinExistence type="predicted"/>
<accession>A0A3P7J3P3</accession>
<dbReference type="EMBL" id="UYYB01107308">
    <property type="protein sequence ID" value="VDM80080.1"/>
    <property type="molecule type" value="Genomic_DNA"/>
</dbReference>
<evidence type="ECO:0000256" key="4">
    <source>
        <dbReference type="ARBA" id="ARBA00023038"/>
    </source>
</evidence>
<evidence type="ECO:0000313" key="7">
    <source>
        <dbReference type="EMBL" id="VDM80080.1"/>
    </source>
</evidence>
<dbReference type="PROSITE" id="PS50023">
    <property type="entry name" value="LIM_DOMAIN_2"/>
    <property type="match status" value="1"/>
</dbReference>
<keyword evidence="8" id="KW-1185">Reference proteome</keyword>
<dbReference type="Pfam" id="PF00412">
    <property type="entry name" value="LIM"/>
    <property type="match status" value="1"/>
</dbReference>
<dbReference type="Gene3D" id="2.10.110.10">
    <property type="entry name" value="Cysteine Rich Protein"/>
    <property type="match status" value="1"/>
</dbReference>
<dbReference type="GO" id="GO:0046872">
    <property type="term" value="F:metal ion binding"/>
    <property type="evidence" value="ECO:0007669"/>
    <property type="project" value="UniProtKB-KW"/>
</dbReference>
<keyword evidence="4 5" id="KW-0440">LIM domain</keyword>
<sequence length="86" mass="10035">MCKISLVDMPFGSMKKMEYKGKQWHDKCFCCAHCKNPIGTKSFIPKNEEVYCGSCYEEKFATRCNKCKKVKDSRVKMRNHTVQIVT</sequence>
<organism evidence="7 8">
    <name type="scientific">Strongylus vulgaris</name>
    <name type="common">Blood worm</name>
    <dbReference type="NCBI Taxonomy" id="40348"/>
    <lineage>
        <taxon>Eukaryota</taxon>
        <taxon>Metazoa</taxon>
        <taxon>Ecdysozoa</taxon>
        <taxon>Nematoda</taxon>
        <taxon>Chromadorea</taxon>
        <taxon>Rhabditida</taxon>
        <taxon>Rhabditina</taxon>
        <taxon>Rhabditomorpha</taxon>
        <taxon>Strongyloidea</taxon>
        <taxon>Strongylidae</taxon>
        <taxon>Strongylus</taxon>
    </lineage>
</organism>
<evidence type="ECO:0000259" key="6">
    <source>
        <dbReference type="PROSITE" id="PS50023"/>
    </source>
</evidence>
<dbReference type="Proteomes" id="UP000270094">
    <property type="component" value="Unassembled WGS sequence"/>
</dbReference>
<dbReference type="GO" id="GO:0005634">
    <property type="term" value="C:nucleus"/>
    <property type="evidence" value="ECO:0007669"/>
    <property type="project" value="TreeGrafter"/>
</dbReference>
<dbReference type="GO" id="GO:0030018">
    <property type="term" value="C:Z disc"/>
    <property type="evidence" value="ECO:0007669"/>
    <property type="project" value="TreeGrafter"/>
</dbReference>
<evidence type="ECO:0000256" key="1">
    <source>
        <dbReference type="ARBA" id="ARBA00022723"/>
    </source>
</evidence>
<dbReference type="FunFam" id="2.10.110.10:FF:000030">
    <property type="entry name" value="Four and a half LIM domains protein 2"/>
    <property type="match status" value="1"/>
</dbReference>
<dbReference type="GO" id="GO:0003712">
    <property type="term" value="F:transcription coregulator activity"/>
    <property type="evidence" value="ECO:0007669"/>
    <property type="project" value="TreeGrafter"/>
</dbReference>
<keyword evidence="1 5" id="KW-0479">Metal-binding</keyword>
<keyword evidence="3 5" id="KW-0862">Zinc</keyword>
<keyword evidence="2" id="KW-0677">Repeat</keyword>
<gene>
    <name evidence="7" type="ORF">SVUK_LOCUS15078</name>
</gene>
<reference evidence="7 8" key="1">
    <citation type="submission" date="2018-11" db="EMBL/GenBank/DDBJ databases">
        <authorList>
            <consortium name="Pathogen Informatics"/>
        </authorList>
    </citation>
    <scope>NUCLEOTIDE SEQUENCE [LARGE SCALE GENOMIC DNA]</scope>
</reference>
<dbReference type="InterPro" id="IPR001781">
    <property type="entry name" value="Znf_LIM"/>
</dbReference>
<protein>
    <recommendedName>
        <fullName evidence="6">LIM zinc-binding domain-containing protein</fullName>
    </recommendedName>
</protein>
<dbReference type="AlphaFoldDB" id="A0A3P7J3P3"/>
<evidence type="ECO:0000256" key="3">
    <source>
        <dbReference type="ARBA" id="ARBA00022833"/>
    </source>
</evidence>
<dbReference type="OrthoDB" id="274660at2759"/>
<dbReference type="SMART" id="SM00132">
    <property type="entry name" value="LIM"/>
    <property type="match status" value="1"/>
</dbReference>
<evidence type="ECO:0000313" key="8">
    <source>
        <dbReference type="Proteomes" id="UP000270094"/>
    </source>
</evidence>
<name>A0A3P7J3P3_STRVU</name>
<dbReference type="SUPFAM" id="SSF57716">
    <property type="entry name" value="Glucocorticoid receptor-like (DNA-binding domain)"/>
    <property type="match status" value="1"/>
</dbReference>
<dbReference type="PANTHER" id="PTHR24205">
    <property type="entry name" value="FOUR AND A HALF LIM DOMAINS PROTEIN"/>
    <property type="match status" value="1"/>
</dbReference>
<evidence type="ECO:0000256" key="2">
    <source>
        <dbReference type="ARBA" id="ARBA00022737"/>
    </source>
</evidence>
<evidence type="ECO:0000256" key="5">
    <source>
        <dbReference type="PROSITE-ProRule" id="PRU00125"/>
    </source>
</evidence>
<dbReference type="PANTHER" id="PTHR24205:SF4">
    <property type="entry name" value="PROTEIN ESPINAS"/>
    <property type="match status" value="1"/>
</dbReference>